<keyword evidence="2" id="KW-1185">Reference proteome</keyword>
<evidence type="ECO:0000313" key="2">
    <source>
        <dbReference type="Proteomes" id="UP000751852"/>
    </source>
</evidence>
<gene>
    <name evidence="1" type="ORF">HHH54_07820</name>
</gene>
<dbReference type="Pfam" id="PF14183">
    <property type="entry name" value="YwpF"/>
    <property type="match status" value="1"/>
</dbReference>
<organism evidence="1 2">
    <name type="scientific">Staphylococcus canis</name>
    <dbReference type="NCBI Taxonomy" id="2724942"/>
    <lineage>
        <taxon>Bacteria</taxon>
        <taxon>Bacillati</taxon>
        <taxon>Bacillota</taxon>
        <taxon>Bacilli</taxon>
        <taxon>Bacillales</taxon>
        <taxon>Staphylococcaceae</taxon>
        <taxon>Staphylococcus</taxon>
    </lineage>
</organism>
<dbReference type="InterPro" id="IPR025573">
    <property type="entry name" value="YwpF"/>
</dbReference>
<dbReference type="EMBL" id="JABANU010000018">
    <property type="protein sequence ID" value="MBI5975510.1"/>
    <property type="molecule type" value="Genomic_DNA"/>
</dbReference>
<comment type="caution">
    <text evidence="1">The sequence shown here is derived from an EMBL/GenBank/DDBJ whole genome shotgun (WGS) entry which is preliminary data.</text>
</comment>
<sequence length="151" mass="17608">MKTFKAVRFQIVSDNQSVTEYELYDGVIINKENSGTGWLLEIVISDMHKEQMEQYLQDETLLDIRVVITRPSNDPALFDATIKHITPLKDTISVVFECHIYTLRQVYAESLLEQLVHEGLEGEELITTFNRMMQSKPRLKDERQSQNEEND</sequence>
<proteinExistence type="predicted"/>
<evidence type="ECO:0008006" key="3">
    <source>
        <dbReference type="Google" id="ProtNLM"/>
    </source>
</evidence>
<dbReference type="RefSeq" id="WP_198618287.1">
    <property type="nucleotide sequence ID" value="NZ_JABANU010000018.1"/>
</dbReference>
<dbReference type="Proteomes" id="UP000751852">
    <property type="component" value="Unassembled WGS sequence"/>
</dbReference>
<accession>A0ABS0T9T8</accession>
<protein>
    <recommendedName>
        <fullName evidence="3">YwpF protein</fullName>
    </recommendedName>
</protein>
<name>A0ABS0T9T8_9STAP</name>
<reference evidence="1 2" key="1">
    <citation type="submission" date="2020-04" db="EMBL/GenBank/DDBJ databases">
        <title>Staphylococcus species from domestic dog.</title>
        <authorList>
            <person name="Paterson G.K."/>
        </authorList>
    </citation>
    <scope>NUCLEOTIDE SEQUENCE [LARGE SCALE GENOMIC DNA]</scope>
    <source>
        <strain evidence="1 2">H16/1A</strain>
    </source>
</reference>
<evidence type="ECO:0000313" key="1">
    <source>
        <dbReference type="EMBL" id="MBI5975510.1"/>
    </source>
</evidence>